<gene>
    <name evidence="2" type="ORF">A6A20_09050</name>
</gene>
<dbReference type="Proteomes" id="UP001155500">
    <property type="component" value="Unassembled WGS sequence"/>
</dbReference>
<dbReference type="EMBL" id="LWID01000001">
    <property type="protein sequence ID" value="MDG6895767.1"/>
    <property type="molecule type" value="Genomic_DNA"/>
</dbReference>
<accession>A0A9X4SIL2</accession>
<evidence type="ECO:0000259" key="1">
    <source>
        <dbReference type="PROSITE" id="PS51372"/>
    </source>
</evidence>
<dbReference type="AlphaFoldDB" id="A0A9X4SIL2"/>
<sequence>MGLLQRLLLLQQRNLINYHIVEVVLNIEGLLRHQWQVNTETAQVQMLLIHLANALGRIKRGYAAQPLNQAMFAEMKRAVDFPKILYLHQQILNYLPFNIPESEQTHFIANLYSLSLEQPQILKKYSHLIL</sequence>
<dbReference type="RefSeq" id="WP_279573137.1">
    <property type="nucleotide sequence ID" value="NZ_LWID01000001.1"/>
</dbReference>
<dbReference type="PROSITE" id="PS51372">
    <property type="entry name" value="PRD_2"/>
    <property type="match status" value="1"/>
</dbReference>
<evidence type="ECO:0000313" key="3">
    <source>
        <dbReference type="Proteomes" id="UP001155500"/>
    </source>
</evidence>
<dbReference type="SUPFAM" id="SSF63520">
    <property type="entry name" value="PTS-regulatory domain, PRD"/>
    <property type="match status" value="1"/>
</dbReference>
<dbReference type="InterPro" id="IPR036634">
    <property type="entry name" value="PRD_sf"/>
</dbReference>
<organism evidence="2 3">
    <name type="scientific">Volucribacter amazonae</name>
    <dbReference type="NCBI Taxonomy" id="256731"/>
    <lineage>
        <taxon>Bacteria</taxon>
        <taxon>Pseudomonadati</taxon>
        <taxon>Pseudomonadota</taxon>
        <taxon>Gammaproteobacteria</taxon>
        <taxon>Pasteurellales</taxon>
        <taxon>Pasteurellaceae</taxon>
        <taxon>Volucribacter</taxon>
    </lineage>
</organism>
<reference evidence="2" key="1">
    <citation type="submission" date="2016-03" db="EMBL/GenBank/DDBJ databases">
        <title>Co-evolution between Pasteurellaceae and their hosts.</title>
        <authorList>
            <person name="Hansen M.J."/>
            <person name="Bojesen A.M."/>
            <person name="Planet P."/>
        </authorList>
    </citation>
    <scope>NUCLEOTIDE SEQUENCE</scope>
    <source>
        <strain evidence="2">146/S8/89</strain>
    </source>
</reference>
<evidence type="ECO:0000313" key="2">
    <source>
        <dbReference type="EMBL" id="MDG6895767.1"/>
    </source>
</evidence>
<name>A0A9X4SIL2_9PAST</name>
<protein>
    <recommendedName>
        <fullName evidence="1">PRD domain-containing protein</fullName>
    </recommendedName>
</protein>
<dbReference type="InterPro" id="IPR011608">
    <property type="entry name" value="PRD"/>
</dbReference>
<keyword evidence="3" id="KW-1185">Reference proteome</keyword>
<dbReference type="GO" id="GO:0006355">
    <property type="term" value="P:regulation of DNA-templated transcription"/>
    <property type="evidence" value="ECO:0007669"/>
    <property type="project" value="InterPro"/>
</dbReference>
<feature type="domain" description="PRD" evidence="1">
    <location>
        <begin position="15"/>
        <end position="121"/>
    </location>
</feature>
<proteinExistence type="predicted"/>
<comment type="caution">
    <text evidence="2">The sequence shown here is derived from an EMBL/GenBank/DDBJ whole genome shotgun (WGS) entry which is preliminary data.</text>
</comment>